<dbReference type="STRING" id="488533.SAMN04487960_101343"/>
<dbReference type="Gene3D" id="3.40.640.10">
    <property type="entry name" value="Type I PLP-dependent aspartate aminotransferase-like (Major domain)"/>
    <property type="match status" value="1"/>
</dbReference>
<feature type="domain" description="Aminotransferase class I/classII large" evidence="1">
    <location>
        <begin position="33"/>
        <end position="333"/>
    </location>
</feature>
<dbReference type="SUPFAM" id="SSF53383">
    <property type="entry name" value="PLP-dependent transferases"/>
    <property type="match status" value="1"/>
</dbReference>
<name>A0A1H2QVP5_9GAMM</name>
<evidence type="ECO:0000259" key="1">
    <source>
        <dbReference type="Pfam" id="PF00155"/>
    </source>
</evidence>
<protein>
    <submittedName>
        <fullName evidence="2">Histidinol-phosphate/aromatic aminotransferase or cobyric acid decarboxylase</fullName>
    </submittedName>
</protein>
<gene>
    <name evidence="2" type="ORF">SAMN04487960_101343</name>
</gene>
<proteinExistence type="predicted"/>
<evidence type="ECO:0000313" key="2">
    <source>
        <dbReference type="EMBL" id="SDW11201.1"/>
    </source>
</evidence>
<keyword evidence="2" id="KW-0032">Aminotransferase</keyword>
<organism evidence="2 3">
    <name type="scientific">Marinobacter mobilis</name>
    <dbReference type="NCBI Taxonomy" id="488533"/>
    <lineage>
        <taxon>Bacteria</taxon>
        <taxon>Pseudomonadati</taxon>
        <taxon>Pseudomonadota</taxon>
        <taxon>Gammaproteobacteria</taxon>
        <taxon>Pseudomonadales</taxon>
        <taxon>Marinobacteraceae</taxon>
        <taxon>Marinobacter</taxon>
    </lineage>
</organism>
<dbReference type="Proteomes" id="UP000199675">
    <property type="component" value="Unassembled WGS sequence"/>
</dbReference>
<dbReference type="GO" id="GO:0008483">
    <property type="term" value="F:transaminase activity"/>
    <property type="evidence" value="ECO:0007669"/>
    <property type="project" value="UniProtKB-KW"/>
</dbReference>
<dbReference type="EMBL" id="FNNE01000001">
    <property type="protein sequence ID" value="SDW11201.1"/>
    <property type="molecule type" value="Genomic_DNA"/>
</dbReference>
<reference evidence="2 3" key="1">
    <citation type="submission" date="2016-10" db="EMBL/GenBank/DDBJ databases">
        <authorList>
            <person name="de Groot N.N."/>
        </authorList>
    </citation>
    <scope>NUCLEOTIDE SEQUENCE [LARGE SCALE GENOMIC DNA]</scope>
    <source>
        <strain evidence="2 3">CGMCC 1.7059</strain>
    </source>
</reference>
<keyword evidence="2" id="KW-0808">Transferase</keyword>
<dbReference type="InterPro" id="IPR015421">
    <property type="entry name" value="PyrdxlP-dep_Trfase_major"/>
</dbReference>
<dbReference type="OrthoDB" id="9803354at2"/>
<dbReference type="RefSeq" id="WP_091811206.1">
    <property type="nucleotide sequence ID" value="NZ_FNNE01000001.1"/>
</dbReference>
<dbReference type="Pfam" id="PF00155">
    <property type="entry name" value="Aminotran_1_2"/>
    <property type="match status" value="1"/>
</dbReference>
<dbReference type="CDD" id="cd00609">
    <property type="entry name" value="AAT_like"/>
    <property type="match status" value="1"/>
</dbReference>
<dbReference type="InterPro" id="IPR015422">
    <property type="entry name" value="PyrdxlP-dep_Trfase_small"/>
</dbReference>
<accession>A0A1H2QVP5</accession>
<dbReference type="AlphaFoldDB" id="A0A1H2QVP5"/>
<dbReference type="InterPro" id="IPR015424">
    <property type="entry name" value="PyrdxlP-dep_Trfase"/>
</dbReference>
<dbReference type="InterPro" id="IPR004839">
    <property type="entry name" value="Aminotransferase_I/II_large"/>
</dbReference>
<dbReference type="Gene3D" id="3.90.1150.10">
    <property type="entry name" value="Aspartate Aminotransferase, domain 1"/>
    <property type="match status" value="1"/>
</dbReference>
<evidence type="ECO:0000313" key="3">
    <source>
        <dbReference type="Proteomes" id="UP000199675"/>
    </source>
</evidence>
<dbReference type="PANTHER" id="PTHR42885">
    <property type="entry name" value="HISTIDINOL-PHOSPHATE AMINOTRANSFERASE-RELATED"/>
    <property type="match status" value="1"/>
</dbReference>
<keyword evidence="3" id="KW-1185">Reference proteome</keyword>
<sequence length="381" mass="43146">MSSNKHLNIFQTPFHNPSIFQIRDKTRFDGQLVDFCVPANSYFPPTEMEALINRNMHDILKYYPDYAPVYQDCIADLCDAPAENIVVANGITEIITILCRESRGPILTSVPTFGRWTDIPPDFDIPVFYLQRKKENAFRLSADEVIRRAREVSASTVVISNPNNPTGAWFTGEEIRAIAEALTDVDHILIDESFIEFSDLESAESLAMNSDNVIVVKSMGKSLGWHGIRLGYAVANTLQTEALRRKVPYWNINGLAGFVLKNMWRFKDEYRASFLKVAEDRDYMFEQLQKVPGLITYPSKCNFLFSELPKGVSGKRVRDLLLDHYGLVVRECSNKVGSTEYYLRNVVRRKEQTDALVSALTDVLTALDREPQVPEAEGVAG</sequence>
<dbReference type="GO" id="GO:0030170">
    <property type="term" value="F:pyridoxal phosphate binding"/>
    <property type="evidence" value="ECO:0007669"/>
    <property type="project" value="InterPro"/>
</dbReference>